<keyword evidence="4 7" id="KW-1133">Transmembrane helix</keyword>
<keyword evidence="3 7" id="KW-0812">Transmembrane</keyword>
<evidence type="ECO:0000256" key="1">
    <source>
        <dbReference type="ARBA" id="ARBA00004651"/>
    </source>
</evidence>
<dbReference type="GO" id="GO:0005254">
    <property type="term" value="F:chloride channel activity"/>
    <property type="evidence" value="ECO:0007669"/>
    <property type="project" value="TreeGrafter"/>
</dbReference>
<evidence type="ECO:0000313" key="10">
    <source>
        <dbReference type="EMBL" id="TMW66417.1"/>
    </source>
</evidence>
<feature type="transmembrane region" description="Helical" evidence="7">
    <location>
        <begin position="361"/>
        <end position="384"/>
    </location>
</feature>
<dbReference type="AlphaFoldDB" id="A0A8K1CPT2"/>
<feature type="transmembrane region" description="Helical" evidence="7">
    <location>
        <begin position="447"/>
        <end position="468"/>
    </location>
</feature>
<comment type="subcellular location">
    <subcellularLocation>
        <location evidence="1">Cell membrane</location>
        <topology evidence="1">Multi-pass membrane protein</topology>
    </subcellularLocation>
</comment>
<evidence type="ECO:0000256" key="4">
    <source>
        <dbReference type="ARBA" id="ARBA00022989"/>
    </source>
</evidence>
<feature type="transmembrane region" description="Helical" evidence="7">
    <location>
        <begin position="248"/>
        <end position="273"/>
    </location>
</feature>
<dbReference type="Proteomes" id="UP000794436">
    <property type="component" value="Unassembled WGS sequence"/>
</dbReference>
<dbReference type="InterPro" id="IPR032394">
    <property type="entry name" value="Anoct_dimer"/>
</dbReference>
<feature type="transmembrane region" description="Helical" evidence="7">
    <location>
        <begin position="557"/>
        <end position="580"/>
    </location>
</feature>
<dbReference type="GO" id="GO:0046983">
    <property type="term" value="F:protein dimerization activity"/>
    <property type="evidence" value="ECO:0007669"/>
    <property type="project" value="InterPro"/>
</dbReference>
<evidence type="ECO:0000259" key="9">
    <source>
        <dbReference type="Pfam" id="PF16178"/>
    </source>
</evidence>
<evidence type="ECO:0008006" key="12">
    <source>
        <dbReference type="Google" id="ProtNLM"/>
    </source>
</evidence>
<sequence length="724" mass="83932">MARKRVSAATRRAAVLMADKKRSKMLKHGYGTVDIPTEHWDYVMVFPDPPKEDVEPHLTRESIIMKLRAVGLETKLFYSSGKEMVFCKVRAPEERLKDEAERMKLRLLLDADELKHTADKGLPEYGIKPFPIRDIKQTYPYGPYQFIYAPYIQAPDAQRFFHRKGPSGSLFSSTERMQIIEHIIINHTNGAGCDLEQMLYDGIIIECYPLHDEEVKMDLKKKWIVWNTSPMEQPFEEIWEYFGVKVSLYFLFLGHCTKWLTYPAIIGIVPAVLNYVVSDAYTTEVFTYISPAFGAFMTVWMNAYLEHWKRVNARASLRWGTTDFEEIDMLRPQFKGESIPSPIDGSTTRWFSDREKLKRVAFSWLIISFLCLIVFAVVAAIFYLRWDLTKGHDAEALTIYNFKLGAMVAAFANVVQITVMGKIYNYIAIYLVDQENHRTDVEYENSLIIKTVIFQFVNNYAALFYVAFIKEGVEGCATTCMWELQYTYATVYLSRLFTSNMSEVAIPRLWVYINKYRLTGSIREEVVELAAEMSHAEKELFMASYDWRGTFDDYTEMVIQFGFTTMFVVAFPLSPLLSYLNNYFEIRLDAYRLIFESRRPRPQKVKDIGYWYQVLQAFTAISICTNGGVVIFTGDYFNGVSTAMRVWFFTLFISSMFFLKYLLEAVIYDVPRGVKAQLRRQDFLVGKVLYHVPDEDLTPAPEVLKSDLENPQAALAIADHDDDE</sequence>
<feature type="domain" description="Anoctamin dimerisation" evidence="9">
    <location>
        <begin position="41"/>
        <end position="218"/>
    </location>
</feature>
<dbReference type="OrthoDB" id="296386at2759"/>
<reference evidence="10" key="1">
    <citation type="submission" date="2019-03" db="EMBL/GenBank/DDBJ databases">
        <title>Long read genome sequence of the mycoparasitic Pythium oligandrum ATCC 38472 isolated from sugarbeet rhizosphere.</title>
        <authorList>
            <person name="Gaulin E."/>
        </authorList>
    </citation>
    <scope>NUCLEOTIDE SEQUENCE</scope>
    <source>
        <strain evidence="10">ATCC 38472_TT</strain>
    </source>
</reference>
<keyword evidence="11" id="KW-1185">Reference proteome</keyword>
<evidence type="ECO:0000256" key="2">
    <source>
        <dbReference type="ARBA" id="ARBA00022475"/>
    </source>
</evidence>
<evidence type="ECO:0000256" key="7">
    <source>
        <dbReference type="SAM" id="Phobius"/>
    </source>
</evidence>
<evidence type="ECO:0000256" key="3">
    <source>
        <dbReference type="ARBA" id="ARBA00022692"/>
    </source>
</evidence>
<accession>A0A8K1CPT2</accession>
<dbReference type="GO" id="GO:0005886">
    <property type="term" value="C:plasma membrane"/>
    <property type="evidence" value="ECO:0007669"/>
    <property type="project" value="UniProtKB-SubCell"/>
</dbReference>
<dbReference type="PANTHER" id="PTHR12308:SF73">
    <property type="entry name" value="ANOCTAMIN"/>
    <property type="match status" value="1"/>
</dbReference>
<proteinExistence type="predicted"/>
<keyword evidence="2" id="KW-1003">Cell membrane</keyword>
<dbReference type="InterPro" id="IPR049452">
    <property type="entry name" value="Anoctamin_TM"/>
</dbReference>
<keyword evidence="5 7" id="KW-0472">Membrane</keyword>
<organism evidence="10 11">
    <name type="scientific">Pythium oligandrum</name>
    <name type="common">Mycoparasitic fungus</name>
    <dbReference type="NCBI Taxonomy" id="41045"/>
    <lineage>
        <taxon>Eukaryota</taxon>
        <taxon>Sar</taxon>
        <taxon>Stramenopiles</taxon>
        <taxon>Oomycota</taxon>
        <taxon>Peronosporomycetes</taxon>
        <taxon>Pythiales</taxon>
        <taxon>Pythiaceae</taxon>
        <taxon>Pythium</taxon>
    </lineage>
</organism>
<evidence type="ECO:0000313" key="11">
    <source>
        <dbReference type="Proteomes" id="UP000794436"/>
    </source>
</evidence>
<feature type="transmembrane region" description="Helical" evidence="7">
    <location>
        <begin position="285"/>
        <end position="305"/>
    </location>
</feature>
<comment type="caution">
    <text evidence="10">The sequence shown here is derived from an EMBL/GenBank/DDBJ whole genome shotgun (WGS) entry which is preliminary data.</text>
</comment>
<protein>
    <recommendedName>
        <fullName evidence="12">Anoctamin dimerisation domain-containing protein</fullName>
    </recommendedName>
</protein>
<dbReference type="Pfam" id="PF16178">
    <property type="entry name" value="Anoct_dimer"/>
    <property type="match status" value="1"/>
</dbReference>
<dbReference type="Pfam" id="PF04547">
    <property type="entry name" value="Anoctamin"/>
    <property type="match status" value="1"/>
</dbReference>
<evidence type="ECO:0000259" key="8">
    <source>
        <dbReference type="Pfam" id="PF04547"/>
    </source>
</evidence>
<dbReference type="InterPro" id="IPR007632">
    <property type="entry name" value="Anoctamin"/>
</dbReference>
<feature type="transmembrane region" description="Helical" evidence="7">
    <location>
        <begin position="404"/>
        <end position="427"/>
    </location>
</feature>
<dbReference type="PANTHER" id="PTHR12308">
    <property type="entry name" value="ANOCTAMIN"/>
    <property type="match status" value="1"/>
</dbReference>
<feature type="transmembrane region" description="Helical" evidence="7">
    <location>
        <begin position="644"/>
        <end position="663"/>
    </location>
</feature>
<gene>
    <name evidence="10" type="ORF">Poli38472_004182</name>
</gene>
<feature type="transmembrane region" description="Helical" evidence="7">
    <location>
        <begin position="608"/>
        <end position="632"/>
    </location>
</feature>
<name>A0A8K1CPT2_PYTOL</name>
<dbReference type="EMBL" id="SPLM01000036">
    <property type="protein sequence ID" value="TMW66417.1"/>
    <property type="molecule type" value="Genomic_DNA"/>
</dbReference>
<keyword evidence="6" id="KW-0325">Glycoprotein</keyword>
<evidence type="ECO:0000256" key="6">
    <source>
        <dbReference type="ARBA" id="ARBA00023180"/>
    </source>
</evidence>
<feature type="domain" description="Anoctamin transmembrane" evidence="8">
    <location>
        <begin position="238"/>
        <end position="681"/>
    </location>
</feature>
<evidence type="ECO:0000256" key="5">
    <source>
        <dbReference type="ARBA" id="ARBA00023136"/>
    </source>
</evidence>